<feature type="signal peptide" evidence="1">
    <location>
        <begin position="1"/>
        <end position="23"/>
    </location>
</feature>
<sequence length="138" mass="14350">MTNKLLLSLATAGLLALPVAAQAQGTLRGAAEGAAVGADAAGPVGGIVGGAVGAATGTVGGILGVDDRPRFRSYVRDRGVRSYSWGGPVRVGTVLPEDSVTYYDVPDEYRVRPGYRYTIVNDQPVLVDRGHRIVEVID</sequence>
<protein>
    <submittedName>
        <fullName evidence="2">Protein of unassigned function</fullName>
    </submittedName>
</protein>
<proteinExistence type="predicted"/>
<gene>
    <name evidence="2" type="ORF">MOC_5099</name>
</gene>
<dbReference type="eggNOG" id="COG4991">
    <property type="taxonomic scope" value="Bacteria"/>
</dbReference>
<dbReference type="Proteomes" id="UP000029492">
    <property type="component" value="Chromosome"/>
</dbReference>
<evidence type="ECO:0000313" key="3">
    <source>
        <dbReference type="Proteomes" id="UP000029492"/>
    </source>
</evidence>
<keyword evidence="3" id="KW-1185">Reference proteome</keyword>
<keyword evidence="1" id="KW-0732">Signal</keyword>
<dbReference type="Pfam" id="PF06823">
    <property type="entry name" value="DUF1236"/>
    <property type="match status" value="1"/>
</dbReference>
<feature type="chain" id="PRO_5001849216" evidence="1">
    <location>
        <begin position="24"/>
        <end position="138"/>
    </location>
</feature>
<evidence type="ECO:0000256" key="1">
    <source>
        <dbReference type="SAM" id="SignalP"/>
    </source>
</evidence>
<dbReference type="STRING" id="693986.MOC_5099"/>
<reference evidence="2 3" key="1">
    <citation type="journal article" date="2014" name="PLoS ONE">
        <title>Genome Information of Methylobacterium oryzae, a Plant-Probiotic Methylotroph in the Phyllosphere.</title>
        <authorList>
            <person name="Kwak M.J."/>
            <person name="Jeong H."/>
            <person name="Madhaiyan M."/>
            <person name="Lee Y."/>
            <person name="Sa T.M."/>
            <person name="Oh T.K."/>
            <person name="Kim J.F."/>
        </authorList>
    </citation>
    <scope>NUCLEOTIDE SEQUENCE [LARGE SCALE GENOMIC DNA]</scope>
    <source>
        <strain evidence="2 3">CBMB20</strain>
    </source>
</reference>
<name>A0A089QE39_9HYPH</name>
<dbReference type="HOGENOM" id="CLU_149985_1_0_5"/>
<organism evidence="2 3">
    <name type="scientific">Methylobacterium oryzae CBMB20</name>
    <dbReference type="NCBI Taxonomy" id="693986"/>
    <lineage>
        <taxon>Bacteria</taxon>
        <taxon>Pseudomonadati</taxon>
        <taxon>Pseudomonadota</taxon>
        <taxon>Alphaproteobacteria</taxon>
        <taxon>Hyphomicrobiales</taxon>
        <taxon>Methylobacteriaceae</taxon>
        <taxon>Methylobacterium</taxon>
    </lineage>
</organism>
<dbReference type="RefSeq" id="WP_043387275.1">
    <property type="nucleotide sequence ID" value="NZ_CP003811.1"/>
</dbReference>
<dbReference type="KEGG" id="mor:MOC_5099"/>
<dbReference type="AlphaFoldDB" id="A0A089QE39"/>
<evidence type="ECO:0000313" key="2">
    <source>
        <dbReference type="EMBL" id="AIQ92854.1"/>
    </source>
</evidence>
<dbReference type="GeneID" id="96607215"/>
<dbReference type="EMBL" id="CP003811">
    <property type="protein sequence ID" value="AIQ92854.1"/>
    <property type="molecule type" value="Genomic_DNA"/>
</dbReference>
<accession>A0A089QE39</accession>
<dbReference type="InterPro" id="IPR009642">
    <property type="entry name" value="DUF1236"/>
</dbReference>